<proteinExistence type="predicted"/>
<evidence type="ECO:0000313" key="1">
    <source>
        <dbReference type="EMBL" id="ETR67194.1"/>
    </source>
</evidence>
<accession>A0A1V1NXB9</accession>
<name>A0A1V1NXB9_9BACT</name>
<dbReference type="EMBL" id="ATBP01001512">
    <property type="protein sequence ID" value="ETR67194.1"/>
    <property type="molecule type" value="Genomic_DNA"/>
</dbReference>
<comment type="caution">
    <text evidence="1">The sequence shown here is derived from an EMBL/GenBank/DDBJ whole genome shotgun (WGS) entry which is preliminary data.</text>
</comment>
<gene>
    <name evidence="1" type="ORF">OMM_05269</name>
</gene>
<reference evidence="2" key="1">
    <citation type="submission" date="2012-11" db="EMBL/GenBank/DDBJ databases">
        <authorList>
            <person name="Lucero-Rivera Y.E."/>
            <person name="Tovar-Ramirez D."/>
        </authorList>
    </citation>
    <scope>NUCLEOTIDE SEQUENCE [LARGE SCALE GENOMIC DNA]</scope>
    <source>
        <strain evidence="2">Araruama</strain>
    </source>
</reference>
<protein>
    <submittedName>
        <fullName evidence="1">Uncharacterized protein</fullName>
    </submittedName>
</protein>
<dbReference type="AlphaFoldDB" id="A0A1V1NXB9"/>
<organism evidence="1 2">
    <name type="scientific">Candidatus Magnetoglobus multicellularis str. Araruama</name>
    <dbReference type="NCBI Taxonomy" id="890399"/>
    <lineage>
        <taxon>Bacteria</taxon>
        <taxon>Pseudomonadati</taxon>
        <taxon>Thermodesulfobacteriota</taxon>
        <taxon>Desulfobacteria</taxon>
        <taxon>Desulfobacterales</taxon>
        <taxon>Desulfobacteraceae</taxon>
        <taxon>Candidatus Magnetoglobus</taxon>
    </lineage>
</organism>
<dbReference type="Proteomes" id="UP000189670">
    <property type="component" value="Unassembled WGS sequence"/>
</dbReference>
<sequence>MKKYIPFQDIKSNRDFLIKRDPHGKVMVYHKECCYHGEYSKKDMLKKEVSPDLNIGKEIKKFTYEAKGMSKELSNEKVADLSKMYDKFIDPNLRPKWLPVGREIKNQI</sequence>
<evidence type="ECO:0000313" key="2">
    <source>
        <dbReference type="Proteomes" id="UP000189670"/>
    </source>
</evidence>